<dbReference type="Proteomes" id="UP001162164">
    <property type="component" value="Unassembled WGS sequence"/>
</dbReference>
<reference evidence="2" key="1">
    <citation type="journal article" date="2023" name="Insect Mol. Biol.">
        <title>Genome sequencing provides insights into the evolution of gene families encoding plant cell wall-degrading enzymes in longhorned beetles.</title>
        <authorList>
            <person name="Shin N.R."/>
            <person name="Okamura Y."/>
            <person name="Kirsch R."/>
            <person name="Pauchet Y."/>
        </authorList>
    </citation>
    <scope>NUCLEOTIDE SEQUENCE</scope>
    <source>
        <strain evidence="2">MMC_N1</strain>
    </source>
</reference>
<dbReference type="PANTHER" id="PTHR12603">
    <property type="entry name" value="CCR4-NOT TRANSCRIPTION COMPLEX RELATED"/>
    <property type="match status" value="1"/>
</dbReference>
<organism evidence="2 3">
    <name type="scientific">Molorchus minor</name>
    <dbReference type="NCBI Taxonomy" id="1323400"/>
    <lineage>
        <taxon>Eukaryota</taxon>
        <taxon>Metazoa</taxon>
        <taxon>Ecdysozoa</taxon>
        <taxon>Arthropoda</taxon>
        <taxon>Hexapoda</taxon>
        <taxon>Insecta</taxon>
        <taxon>Pterygota</taxon>
        <taxon>Neoptera</taxon>
        <taxon>Endopterygota</taxon>
        <taxon>Coleoptera</taxon>
        <taxon>Polyphaga</taxon>
        <taxon>Cucujiformia</taxon>
        <taxon>Chrysomeloidea</taxon>
        <taxon>Cerambycidae</taxon>
        <taxon>Lamiinae</taxon>
        <taxon>Monochamini</taxon>
        <taxon>Molorchus</taxon>
    </lineage>
</organism>
<evidence type="ECO:0008006" key="4">
    <source>
        <dbReference type="Google" id="ProtNLM"/>
    </source>
</evidence>
<comment type="caution">
    <text evidence="2">The sequence shown here is derived from an EMBL/GenBank/DDBJ whole genome shotgun (WGS) entry which is preliminary data.</text>
</comment>
<dbReference type="EMBL" id="JAPWTJ010000263">
    <property type="protein sequence ID" value="KAJ8980411.1"/>
    <property type="molecule type" value="Genomic_DNA"/>
</dbReference>
<evidence type="ECO:0000313" key="2">
    <source>
        <dbReference type="EMBL" id="KAJ8980411.1"/>
    </source>
</evidence>
<feature type="compositionally biased region" description="Basic and acidic residues" evidence="1">
    <location>
        <begin position="145"/>
        <end position="173"/>
    </location>
</feature>
<evidence type="ECO:0000313" key="3">
    <source>
        <dbReference type="Proteomes" id="UP001162164"/>
    </source>
</evidence>
<keyword evidence="3" id="KW-1185">Reference proteome</keyword>
<evidence type="ECO:0000256" key="1">
    <source>
        <dbReference type="SAM" id="MobiDB-lite"/>
    </source>
</evidence>
<accession>A0ABQ9JRD1</accession>
<feature type="region of interest" description="Disordered" evidence="1">
    <location>
        <begin position="43"/>
        <end position="188"/>
    </location>
</feature>
<feature type="compositionally biased region" description="Low complexity" evidence="1">
    <location>
        <begin position="120"/>
        <end position="136"/>
    </location>
</feature>
<proteinExistence type="predicted"/>
<sequence length="299" mass="33053">MKSDDALRAIESVNNITIDGRLIKSSLGTTKYCSHFMKNQPCPKPEYETPRRASPRSRCTPASTRSTRRSCTTTWWSGPRTPVRVPALAERRRPSRGCPYPPQCPTPNRLPRIMRGGGTLSSSVSSSSSSTSSGSGKENWPQLNVEKDKKEKEKGKKGKGKGDGGCRREKKESSCSGSKNDGRTEKSKKGRPIYPVLLEIITNTILLFLGDPDLHRIAPIYTDLHDLHRLSWSAPKNGDPILSESSYRFGNSCNRFHAPEYVMKDTKYGSSSFLESSGKTGRARIALGIVVIDSLHPKI</sequence>
<dbReference type="PANTHER" id="PTHR12603:SF0">
    <property type="entry name" value="CCR4-NOT TRANSCRIPTION COMPLEX SUBUNIT 4"/>
    <property type="match status" value="1"/>
</dbReference>
<dbReference type="InterPro" id="IPR039780">
    <property type="entry name" value="Mot2"/>
</dbReference>
<name>A0ABQ9JRD1_9CUCU</name>
<gene>
    <name evidence="2" type="ORF">NQ317_009406</name>
</gene>
<feature type="compositionally biased region" description="Low complexity" evidence="1">
    <location>
        <begin position="56"/>
        <end position="77"/>
    </location>
</feature>
<protein>
    <recommendedName>
        <fullName evidence="4">RRM domain-containing protein</fullName>
    </recommendedName>
</protein>